<name>A0A0A1DMH5_NOCSI</name>
<dbReference type="EMBL" id="CP009896">
    <property type="protein sequence ID" value="AIY17768.1"/>
    <property type="molecule type" value="Genomic_DNA"/>
</dbReference>
<proteinExistence type="predicted"/>
<dbReference type="GeneID" id="96610189"/>
<evidence type="ECO:0000313" key="2">
    <source>
        <dbReference type="Proteomes" id="UP000030300"/>
    </source>
</evidence>
<protein>
    <submittedName>
        <fullName evidence="1">Uncharacterized protein</fullName>
    </submittedName>
</protein>
<dbReference type="AlphaFoldDB" id="A0A0A1DMH5"/>
<dbReference type="OrthoDB" id="3831289at2"/>
<dbReference type="Proteomes" id="UP000030300">
    <property type="component" value="Chromosome"/>
</dbReference>
<gene>
    <name evidence="1" type="ORF">KR76_15165</name>
</gene>
<organism evidence="1 2">
    <name type="scientific">Nocardioides simplex</name>
    <name type="common">Arthrobacter simplex</name>
    <dbReference type="NCBI Taxonomy" id="2045"/>
    <lineage>
        <taxon>Bacteria</taxon>
        <taxon>Bacillati</taxon>
        <taxon>Actinomycetota</taxon>
        <taxon>Actinomycetes</taxon>
        <taxon>Propionibacteriales</taxon>
        <taxon>Nocardioidaceae</taxon>
        <taxon>Pimelobacter</taxon>
    </lineage>
</organism>
<dbReference type="RefSeq" id="WP_038679436.1">
    <property type="nucleotide sequence ID" value="NZ_BJMC01000009.1"/>
</dbReference>
<evidence type="ECO:0000313" key="1">
    <source>
        <dbReference type="EMBL" id="AIY17768.1"/>
    </source>
</evidence>
<accession>A0A0A1DMH5</accession>
<sequence length="440" mass="47889">MTLTPSCHYDRTLRYRVAHGPRGATPHLPDCASDHTCPGHRGCAPCEERHCALCGREHATTAQPQTCPECQGKVDNDLADTQAGYAALSAEALEAGHDGKLVAAAPIPGGDAQVLIGPTVRLDAVLVSRTYRDDHRRADAVPPLAVLAHWEDVYRTFLDQAGTSRPPKTARWGQKIAGYRRPTISSAIAYLRDHLPDIAQRTDGPDFLAFTREIRSLRAQIERALHDEREPERGVECFECGDELVRRFRDPKRCRHRTPARRRLQAALVRRAAAQDWLRVLASYPELGGPRVDEVKAAAALPASLVAEARTPCGACSRAWKESQGGLDDPGAGRSWECPGCRKEYSVAEYATAVRSSLVGGTDETGWCTLQAAADAAAEITGRPISAPTIRVWIARGDDIGIACRWVEGARGGVQVVSWPDVLRRAVERRSGQRGGRIGA</sequence>
<reference evidence="1 2" key="1">
    <citation type="journal article" date="2015" name="Genome Announc.">
        <title>Complete Genome Sequence of Steroid-Transforming Nocardioides simplex VKM Ac-2033D.</title>
        <authorList>
            <person name="Shtratnikova V.Y."/>
            <person name="Schelkunov M.I."/>
            <person name="Pekov Y.A."/>
            <person name="Fokina V.V."/>
            <person name="Logacheva M.D."/>
            <person name="Sokolov S.L."/>
            <person name="Bragin E.Y."/>
            <person name="Ashapkin V.V."/>
            <person name="Donova M.V."/>
        </authorList>
    </citation>
    <scope>NUCLEOTIDE SEQUENCE [LARGE SCALE GENOMIC DNA]</scope>
    <source>
        <strain evidence="1 2">VKM Ac-2033D</strain>
    </source>
</reference>
<dbReference type="eggNOG" id="ENOG5032370">
    <property type="taxonomic scope" value="Bacteria"/>
</dbReference>
<dbReference type="KEGG" id="psim:KR76_15165"/>
<keyword evidence="2" id="KW-1185">Reference proteome</keyword>
<dbReference type="STRING" id="2045.KR76_15165"/>
<dbReference type="HOGENOM" id="CLU_709101_0_0_11"/>